<dbReference type="EMBL" id="PDND01000297">
    <property type="protein sequence ID" value="PGH28915.1"/>
    <property type="molecule type" value="Genomic_DNA"/>
</dbReference>
<gene>
    <name evidence="2" type="ORF">GX50_08337</name>
</gene>
<accession>A0A2B7Z5Q0</accession>
<proteinExistence type="predicted"/>
<keyword evidence="3" id="KW-1185">Reference proteome</keyword>
<protein>
    <submittedName>
        <fullName evidence="2">Uncharacterized protein</fullName>
    </submittedName>
</protein>
<evidence type="ECO:0000313" key="3">
    <source>
        <dbReference type="Proteomes" id="UP000226031"/>
    </source>
</evidence>
<dbReference type="Proteomes" id="UP000226031">
    <property type="component" value="Unassembled WGS sequence"/>
</dbReference>
<comment type="caution">
    <text evidence="2">The sequence shown here is derived from an EMBL/GenBank/DDBJ whole genome shotgun (WGS) entry which is preliminary data.</text>
</comment>
<evidence type="ECO:0000256" key="1">
    <source>
        <dbReference type="SAM" id="MobiDB-lite"/>
    </source>
</evidence>
<feature type="region of interest" description="Disordered" evidence="1">
    <location>
        <begin position="1"/>
        <end position="21"/>
    </location>
</feature>
<sequence>MDIGGGDVSGNVDAAAPIPLSGTRSHTRRRAFLWKRTHHVGVENSMPWKLSPSNYKPVDEETGEVVAAFANNGFRSWKKKGKLKILKKDGFYGNGRKGFELMVLMGAFAVMERERRRGMQGRYDQL</sequence>
<dbReference type="STRING" id="73230.A0A2B7Z5Q0"/>
<evidence type="ECO:0000313" key="2">
    <source>
        <dbReference type="EMBL" id="PGH28915.1"/>
    </source>
</evidence>
<dbReference type="VEuPathDB" id="FungiDB:EMCG_02100"/>
<organism evidence="2 3">
    <name type="scientific">[Emmonsia] crescens</name>
    <dbReference type="NCBI Taxonomy" id="73230"/>
    <lineage>
        <taxon>Eukaryota</taxon>
        <taxon>Fungi</taxon>
        <taxon>Dikarya</taxon>
        <taxon>Ascomycota</taxon>
        <taxon>Pezizomycotina</taxon>
        <taxon>Eurotiomycetes</taxon>
        <taxon>Eurotiomycetidae</taxon>
        <taxon>Onygenales</taxon>
        <taxon>Ajellomycetaceae</taxon>
        <taxon>Emergomyces</taxon>
    </lineage>
</organism>
<reference evidence="2 3" key="1">
    <citation type="submission" date="2017-10" db="EMBL/GenBank/DDBJ databases">
        <title>Comparative genomics in systemic dimorphic fungi from Ajellomycetaceae.</title>
        <authorList>
            <person name="Munoz J.F."/>
            <person name="Mcewen J.G."/>
            <person name="Clay O.K."/>
            <person name="Cuomo C.A."/>
        </authorList>
    </citation>
    <scope>NUCLEOTIDE SEQUENCE [LARGE SCALE GENOMIC DNA]</scope>
    <source>
        <strain evidence="2 3">UAMH4076</strain>
    </source>
</reference>
<dbReference type="AlphaFoldDB" id="A0A2B7Z5Q0"/>
<name>A0A2B7Z5Q0_9EURO</name>